<keyword evidence="3 4" id="KW-0648">Protein biosynthesis</keyword>
<dbReference type="Proteomes" id="UP001162541">
    <property type="component" value="Chromosome 4"/>
</dbReference>
<protein>
    <recommendedName>
        <fullName evidence="4">Translation initiation factor IF-3</fullName>
    </recommendedName>
</protein>
<comment type="function">
    <text evidence="4">IF-3 binds to the 30S ribosomal subunit and shifts the equilibrium between 70S ribosomes and their 50S and 30S subunits in favor of the free subunits, thus enhancing the availability of 30S subunits on which protein synthesis initiation begins.</text>
</comment>
<dbReference type="EMBL" id="AP019869">
    <property type="protein sequence ID" value="BBN09652.1"/>
    <property type="molecule type" value="Genomic_DNA"/>
</dbReference>
<dbReference type="InterPro" id="IPR019813">
    <property type="entry name" value="Translation_initiation_fac3_CS"/>
</dbReference>
<organism evidence="9 10">
    <name type="scientific">Marchantia polymorpha subsp. ruderalis</name>
    <dbReference type="NCBI Taxonomy" id="1480154"/>
    <lineage>
        <taxon>Eukaryota</taxon>
        <taxon>Viridiplantae</taxon>
        <taxon>Streptophyta</taxon>
        <taxon>Embryophyta</taxon>
        <taxon>Marchantiophyta</taxon>
        <taxon>Marchantiopsida</taxon>
        <taxon>Marchantiidae</taxon>
        <taxon>Marchantiales</taxon>
        <taxon>Marchantiaceae</taxon>
        <taxon>Marchantia</taxon>
    </lineage>
</organism>
<dbReference type="PANTHER" id="PTHR10938:SF0">
    <property type="entry name" value="TRANSLATION INITIATION FACTOR IF-3, MITOCHONDRIAL"/>
    <property type="match status" value="1"/>
</dbReference>
<dbReference type="Gene3D" id="3.30.110.10">
    <property type="entry name" value="Translation initiation factor 3 (IF-3), C-terminal domain"/>
    <property type="match status" value="1"/>
</dbReference>
<accession>A0A176W3B0</accession>
<proteinExistence type="inferred from homology"/>
<dbReference type="Pfam" id="PF00707">
    <property type="entry name" value="IF3_C"/>
    <property type="match status" value="1"/>
</dbReference>
<evidence type="ECO:0000313" key="9">
    <source>
        <dbReference type="EMBL" id="OAE27529.1"/>
    </source>
</evidence>
<reference evidence="11" key="3">
    <citation type="journal article" date="2020" name="Curr. Biol.">
        <title>Chromatin organization in early land plants reveals an ancestral association between H3K27me3, transposons, and constitutive heterochromatin.</title>
        <authorList>
            <person name="Montgomery S.A."/>
            <person name="Tanizawa Y."/>
            <person name="Galik B."/>
            <person name="Wang N."/>
            <person name="Ito T."/>
            <person name="Mochizuki T."/>
            <person name="Akimcheva S."/>
            <person name="Bowman J.L."/>
            <person name="Cognat V."/>
            <person name="Marechal-Drouard L."/>
            <person name="Ekker H."/>
            <person name="Hong S.F."/>
            <person name="Kohchi T."/>
            <person name="Lin S.S."/>
            <person name="Liu L.D."/>
            <person name="Nakamura Y."/>
            <person name="Valeeva L.R."/>
            <person name="Shakirov E.V."/>
            <person name="Shippen D.E."/>
            <person name="Wei W.L."/>
            <person name="Yagura M."/>
            <person name="Yamaoka S."/>
            <person name="Yamato K.T."/>
            <person name="Liu C."/>
            <person name="Berger F."/>
        </authorList>
    </citation>
    <scope>NUCLEOTIDE SEQUENCE [LARGE SCALE GENOMIC DNA]</scope>
    <source>
        <strain evidence="11">Tak-1</strain>
    </source>
</reference>
<evidence type="ECO:0000313" key="11">
    <source>
        <dbReference type="Proteomes" id="UP001162541"/>
    </source>
</evidence>
<comment type="subunit">
    <text evidence="4">Monomer.</text>
</comment>
<dbReference type="EMBL" id="LVLJ01001867">
    <property type="protein sequence ID" value="OAE27529.1"/>
    <property type="molecule type" value="Genomic_DNA"/>
</dbReference>
<dbReference type="InterPro" id="IPR001288">
    <property type="entry name" value="Translation_initiation_fac_3"/>
</dbReference>
<feature type="domain" description="Translation initiation factor 3 C-terminal" evidence="6">
    <location>
        <begin position="192"/>
        <end position="276"/>
    </location>
</feature>
<evidence type="ECO:0000313" key="8">
    <source>
        <dbReference type="EMBL" id="BBN09652.1"/>
    </source>
</evidence>
<dbReference type="InterPro" id="IPR036787">
    <property type="entry name" value="T_IF-3_N_sf"/>
</dbReference>
<comment type="subcellular location">
    <subcellularLocation>
        <location evidence="4">Plastid</location>
        <location evidence="4">Chloroplast</location>
    </subcellularLocation>
</comment>
<dbReference type="GO" id="GO:0003743">
    <property type="term" value="F:translation initiation factor activity"/>
    <property type="evidence" value="ECO:0007669"/>
    <property type="project" value="UniProtKB-KW"/>
</dbReference>
<comment type="similarity">
    <text evidence="1 4">Belongs to the IF-3 family.</text>
</comment>
<evidence type="ECO:0000256" key="2">
    <source>
        <dbReference type="ARBA" id="ARBA00022540"/>
    </source>
</evidence>
<keyword evidence="10" id="KW-1185">Reference proteome</keyword>
<feature type="compositionally biased region" description="Low complexity" evidence="5">
    <location>
        <begin position="290"/>
        <end position="299"/>
    </location>
</feature>
<evidence type="ECO:0000256" key="1">
    <source>
        <dbReference type="ARBA" id="ARBA00005439"/>
    </source>
</evidence>
<name>A0A176W3B0_MARPO</name>
<evidence type="ECO:0000259" key="7">
    <source>
        <dbReference type="Pfam" id="PF05198"/>
    </source>
</evidence>
<evidence type="ECO:0000313" key="10">
    <source>
        <dbReference type="Proteomes" id="UP000077202"/>
    </source>
</evidence>
<evidence type="ECO:0000259" key="6">
    <source>
        <dbReference type="Pfam" id="PF00707"/>
    </source>
</evidence>
<feature type="region of interest" description="Disordered" evidence="5">
    <location>
        <begin position="64"/>
        <end position="114"/>
    </location>
</feature>
<dbReference type="GO" id="GO:0009507">
    <property type="term" value="C:chloroplast"/>
    <property type="evidence" value="ECO:0007669"/>
    <property type="project" value="UniProtKB-SubCell"/>
</dbReference>
<dbReference type="InterPro" id="IPR036788">
    <property type="entry name" value="T_IF-3_C_sf"/>
</dbReference>
<dbReference type="GO" id="GO:0043022">
    <property type="term" value="F:ribosome binding"/>
    <property type="evidence" value="ECO:0007669"/>
    <property type="project" value="TreeGrafter"/>
</dbReference>
<evidence type="ECO:0000256" key="3">
    <source>
        <dbReference type="ARBA" id="ARBA00022917"/>
    </source>
</evidence>
<evidence type="ECO:0000256" key="4">
    <source>
        <dbReference type="RuleBase" id="RU000646"/>
    </source>
</evidence>
<evidence type="ECO:0000256" key="5">
    <source>
        <dbReference type="SAM" id="MobiDB-lite"/>
    </source>
</evidence>
<dbReference type="InterPro" id="IPR019814">
    <property type="entry name" value="Translation_initiation_fac_3_N"/>
</dbReference>
<dbReference type="Proteomes" id="UP000077202">
    <property type="component" value="Unassembled WGS sequence"/>
</dbReference>
<dbReference type="FunFam" id="3.10.20.80:FF:000001">
    <property type="entry name" value="Translation initiation factor IF-3"/>
    <property type="match status" value="1"/>
</dbReference>
<sequence length="318" mass="34732">MALVEAISCAAFPVSSARMAAVAMAAPQCHACVGVECREIRSRSQLMGVALETGKSSVAFGRARDDSTRRGMSVISRVGGPGGAGPPRPRITMPGRRGPAQQQEPSNNDGPLMNQDIRVPQVRLLDEESNMLGVVATGEALQRARDADLDLVMISPDADPPVVRIMDYSKYRYEQQKKKREAQKKAAASRQELKELKMRYNIDTHDYLVRLRAAQRFLKDGDKVKVVCQFKGRELDFKDLAVKLFEKFQEDVGEAAIVEQKITFEGKTMIMVLTPNKAMVQKEKAAAQAQSAAAASKAKTPPQGGDKAEALTSVEIEA</sequence>
<dbReference type="Pfam" id="PF05198">
    <property type="entry name" value="IF3_N"/>
    <property type="match status" value="1"/>
</dbReference>
<dbReference type="InterPro" id="IPR019815">
    <property type="entry name" value="Translation_initiation_fac_3_C"/>
</dbReference>
<dbReference type="FunFam" id="3.30.110.10:FF:000001">
    <property type="entry name" value="Translation initiation factor IF-3"/>
    <property type="match status" value="1"/>
</dbReference>
<keyword evidence="2 4" id="KW-0396">Initiation factor</keyword>
<dbReference type="AlphaFoldDB" id="A0A176W3B0"/>
<feature type="domain" description="Translation initiation factor 3 N-terminal" evidence="7">
    <location>
        <begin position="113"/>
        <end position="182"/>
    </location>
</feature>
<dbReference type="PANTHER" id="PTHR10938">
    <property type="entry name" value="TRANSLATION INITIATION FACTOR IF-3"/>
    <property type="match status" value="1"/>
</dbReference>
<reference evidence="9 10" key="1">
    <citation type="submission" date="2016-03" db="EMBL/GenBank/DDBJ databases">
        <title>Mechanisms controlling the formation of the plant cell surface in tip-growing cells are functionally conserved among land plants.</title>
        <authorList>
            <person name="Honkanen S."/>
            <person name="Jones V.A."/>
            <person name="Morieri G."/>
            <person name="Champion C."/>
            <person name="Hetherington A.J."/>
            <person name="Kelly S."/>
            <person name="Saint-Marcoux D."/>
            <person name="Proust H."/>
            <person name="Prescott H."/>
            <person name="Dolan L."/>
        </authorList>
    </citation>
    <scope>NUCLEOTIDE SEQUENCE [LARGE SCALE GENOMIC DNA]</scope>
    <source>
        <strain evidence="10">cv. Tak-1 and cv. Tak-2</strain>
        <tissue evidence="9">Whole gametophyte</tissue>
    </source>
</reference>
<reference evidence="8" key="2">
    <citation type="journal article" date="2019" name="Curr. Biol.">
        <title>Chromatin organization in early land plants reveals an ancestral association between H3K27me3, transposons, and constitutive heterochromatin.</title>
        <authorList>
            <person name="Montgomery S.A."/>
            <person name="Tanizawa Y."/>
            <person name="Galik B."/>
            <person name="Wang N."/>
            <person name="Ito T."/>
            <person name="Mochizuki T."/>
            <person name="Akimcheva S."/>
            <person name="Bowman J."/>
            <person name="Cognat V."/>
            <person name="Drouard L."/>
            <person name="Ekker H."/>
            <person name="Houng S."/>
            <person name="Kohchi T."/>
            <person name="Lin S."/>
            <person name="Liu L.D."/>
            <person name="Nakamura Y."/>
            <person name="Valeeva L.R."/>
            <person name="Shakirov E.V."/>
            <person name="Shippen D.E."/>
            <person name="Wei W."/>
            <person name="Yagura M."/>
            <person name="Yamaoka S."/>
            <person name="Yamato K.T."/>
            <person name="Liu C."/>
            <person name="Berger F."/>
        </authorList>
    </citation>
    <scope>NUCLEOTIDE SEQUENCE [LARGE SCALE GENOMIC DNA]</scope>
    <source>
        <strain evidence="8">Tak-1</strain>
    </source>
</reference>
<gene>
    <name evidence="9" type="ORF">AXG93_3857s1270</name>
    <name evidence="8" type="ORF">Mp_4g21530</name>
</gene>
<feature type="compositionally biased region" description="Polar residues" evidence="5">
    <location>
        <begin position="100"/>
        <end position="109"/>
    </location>
</feature>
<dbReference type="Gene3D" id="3.10.20.80">
    <property type="entry name" value="Translation initiation factor 3 (IF-3), N-terminal domain"/>
    <property type="match status" value="1"/>
</dbReference>
<dbReference type="HAMAP" id="MF_00080">
    <property type="entry name" value="IF_3"/>
    <property type="match status" value="1"/>
</dbReference>
<dbReference type="GO" id="GO:0032790">
    <property type="term" value="P:ribosome disassembly"/>
    <property type="evidence" value="ECO:0007669"/>
    <property type="project" value="TreeGrafter"/>
</dbReference>
<dbReference type="SUPFAM" id="SSF55200">
    <property type="entry name" value="Translation initiation factor IF3, C-terminal domain"/>
    <property type="match status" value="1"/>
</dbReference>
<dbReference type="PROSITE" id="PS00938">
    <property type="entry name" value="IF3"/>
    <property type="match status" value="1"/>
</dbReference>
<dbReference type="SUPFAM" id="SSF54364">
    <property type="entry name" value="Translation initiation factor IF3, N-terminal domain"/>
    <property type="match status" value="1"/>
</dbReference>
<feature type="region of interest" description="Disordered" evidence="5">
    <location>
        <begin position="290"/>
        <end position="318"/>
    </location>
</feature>
<dbReference type="NCBIfam" id="TIGR00168">
    <property type="entry name" value="infC"/>
    <property type="match status" value="1"/>
</dbReference>